<name>A0A8X6SGS0_TRICX</name>
<reference evidence="1" key="1">
    <citation type="submission" date="2020-08" db="EMBL/GenBank/DDBJ databases">
        <title>Multicomponent nature underlies the extraordinary mechanical properties of spider dragline silk.</title>
        <authorList>
            <person name="Kono N."/>
            <person name="Nakamura H."/>
            <person name="Mori M."/>
            <person name="Yoshida Y."/>
            <person name="Ohtoshi R."/>
            <person name="Malay A.D."/>
            <person name="Moran D.A.P."/>
            <person name="Tomita M."/>
            <person name="Numata K."/>
            <person name="Arakawa K."/>
        </authorList>
    </citation>
    <scope>NUCLEOTIDE SEQUENCE</scope>
</reference>
<dbReference type="Proteomes" id="UP000887159">
    <property type="component" value="Unassembled WGS sequence"/>
</dbReference>
<comment type="caution">
    <text evidence="1">The sequence shown here is derived from an EMBL/GenBank/DDBJ whole genome shotgun (WGS) entry which is preliminary data.</text>
</comment>
<dbReference type="EMBL" id="BMAU01021284">
    <property type="protein sequence ID" value="GFY08922.1"/>
    <property type="molecule type" value="Genomic_DNA"/>
</dbReference>
<sequence length="108" mass="11732">MGNPDMTDHSPHTGTGIVLHQIQHSCLSLVAWRPYSSLIFLWVHDEGSAVGQSLVKAFKEGGVGHTTSAQTRPLQSVAPFVRCISVNSTRTGNVPSYYHFVGRRNGVS</sequence>
<evidence type="ECO:0000313" key="2">
    <source>
        <dbReference type="Proteomes" id="UP000887159"/>
    </source>
</evidence>
<dbReference type="AlphaFoldDB" id="A0A8X6SGS0"/>
<organism evidence="1 2">
    <name type="scientific">Trichonephila clavipes</name>
    <name type="common">Golden silk orbweaver</name>
    <name type="synonym">Nephila clavipes</name>
    <dbReference type="NCBI Taxonomy" id="2585209"/>
    <lineage>
        <taxon>Eukaryota</taxon>
        <taxon>Metazoa</taxon>
        <taxon>Ecdysozoa</taxon>
        <taxon>Arthropoda</taxon>
        <taxon>Chelicerata</taxon>
        <taxon>Arachnida</taxon>
        <taxon>Araneae</taxon>
        <taxon>Araneomorphae</taxon>
        <taxon>Entelegynae</taxon>
        <taxon>Araneoidea</taxon>
        <taxon>Nephilidae</taxon>
        <taxon>Trichonephila</taxon>
    </lineage>
</organism>
<keyword evidence="2" id="KW-1185">Reference proteome</keyword>
<proteinExistence type="predicted"/>
<protein>
    <submittedName>
        <fullName evidence="1">Uncharacterized protein</fullName>
    </submittedName>
</protein>
<accession>A0A8X6SGS0</accession>
<gene>
    <name evidence="1" type="primary">AVEN_132036_1</name>
    <name evidence="1" type="ORF">TNCV_4661141</name>
</gene>
<evidence type="ECO:0000313" key="1">
    <source>
        <dbReference type="EMBL" id="GFY08922.1"/>
    </source>
</evidence>